<dbReference type="PANTHER" id="PTHR33969">
    <property type="entry name" value="SEGREGATION AND CONDENSATION PROTEIN A"/>
    <property type="match status" value="1"/>
</dbReference>
<dbReference type="Pfam" id="PF00186">
    <property type="entry name" value="DHFR_1"/>
    <property type="match status" value="1"/>
</dbReference>
<dbReference type="PRINTS" id="PR00070">
    <property type="entry name" value="DHFR"/>
</dbReference>
<dbReference type="Proteomes" id="UP001216384">
    <property type="component" value="Unassembled WGS sequence"/>
</dbReference>
<dbReference type="NCBIfam" id="NF001751">
    <property type="entry name" value="PRK00478.1"/>
    <property type="match status" value="1"/>
</dbReference>
<evidence type="ECO:0000259" key="4">
    <source>
        <dbReference type="PROSITE" id="PS51330"/>
    </source>
</evidence>
<name>A0AAW6HQQ7_9MOLU</name>
<comment type="caution">
    <text evidence="5">The sequence shown here is derived from an EMBL/GenBank/DDBJ whole genome shotgun (WGS) entry which is preliminary data.</text>
</comment>
<dbReference type="PANTHER" id="PTHR33969:SF2">
    <property type="entry name" value="SEGREGATION AND CONDENSATION PROTEIN A"/>
    <property type="match status" value="1"/>
</dbReference>
<feature type="coiled-coil region" evidence="3">
    <location>
        <begin position="447"/>
        <end position="477"/>
    </location>
</feature>
<accession>A0AAW6HQQ7</accession>
<evidence type="ECO:0000313" key="5">
    <source>
        <dbReference type="EMBL" id="MDC4183383.1"/>
    </source>
</evidence>
<dbReference type="Gene3D" id="3.40.430.10">
    <property type="entry name" value="Dihydrofolate Reductase, subunit A"/>
    <property type="match status" value="1"/>
</dbReference>
<dbReference type="SUPFAM" id="SSF53597">
    <property type="entry name" value="Dihydrofolate reductase-like"/>
    <property type="match status" value="1"/>
</dbReference>
<evidence type="ECO:0000313" key="6">
    <source>
        <dbReference type="Proteomes" id="UP001216384"/>
    </source>
</evidence>
<evidence type="ECO:0000256" key="3">
    <source>
        <dbReference type="SAM" id="Coils"/>
    </source>
</evidence>
<organism evidence="5 6">
    <name type="scientific">Mycoplasma bradburyae</name>
    <dbReference type="NCBI Taxonomy" id="2963128"/>
    <lineage>
        <taxon>Bacteria</taxon>
        <taxon>Bacillati</taxon>
        <taxon>Mycoplasmatota</taxon>
        <taxon>Mollicutes</taxon>
        <taxon>Mycoplasmataceae</taxon>
        <taxon>Mycoplasma</taxon>
    </lineage>
</organism>
<dbReference type="PROSITE" id="PS51330">
    <property type="entry name" value="DHFR_2"/>
    <property type="match status" value="1"/>
</dbReference>
<dbReference type="CDD" id="cd00209">
    <property type="entry name" value="DHFR"/>
    <property type="match status" value="1"/>
</dbReference>
<dbReference type="Pfam" id="PF02616">
    <property type="entry name" value="SMC_ScpA"/>
    <property type="match status" value="1"/>
</dbReference>
<keyword evidence="3" id="KW-0175">Coiled coil</keyword>
<proteinExistence type="predicted"/>
<evidence type="ECO:0000256" key="1">
    <source>
        <dbReference type="ARBA" id="ARBA00022829"/>
    </source>
</evidence>
<gene>
    <name evidence="5" type="primary">scpA</name>
    <name evidence="5" type="ORF">LNO71_01845</name>
</gene>
<feature type="domain" description="DHFR" evidence="4">
    <location>
        <begin position="12"/>
        <end position="166"/>
    </location>
</feature>
<dbReference type="InterPro" id="IPR024072">
    <property type="entry name" value="DHFR-like_dom_sf"/>
</dbReference>
<evidence type="ECO:0000256" key="2">
    <source>
        <dbReference type="ARBA" id="ARBA00044777"/>
    </source>
</evidence>
<feature type="coiled-coil region" evidence="3">
    <location>
        <begin position="511"/>
        <end position="581"/>
    </location>
</feature>
<dbReference type="GO" id="GO:0004146">
    <property type="term" value="F:dihydrofolate reductase activity"/>
    <property type="evidence" value="ECO:0007669"/>
    <property type="project" value="InterPro"/>
</dbReference>
<dbReference type="InterPro" id="IPR003768">
    <property type="entry name" value="ScpA"/>
</dbReference>
<dbReference type="InterPro" id="IPR001796">
    <property type="entry name" value="DHFR_dom"/>
</dbReference>
<protein>
    <recommendedName>
        <fullName evidence="2">Segregation and condensation protein A</fullName>
    </recommendedName>
</protein>
<dbReference type="Gene3D" id="6.10.250.2410">
    <property type="match status" value="1"/>
</dbReference>
<dbReference type="RefSeq" id="WP_255046026.1">
    <property type="nucleotide sequence ID" value="NZ_CP101415.1"/>
</dbReference>
<sequence>MLKKLNNNSTNMIKLIWCEDINHGIAKDNQLPWDIKSELKHFRESTLNHPIIMGYNTYTAINKILDNRANIVISKKHQNELRNNNEIFLYSDIKKALIDFSVVDLFIIGGKKIIENSIKYADELVISKLEDDYQCDLFVDVDYTDFELVDTKINDEFKVEYWRRKKNTKKPEDLIEELNINITDDFLNLSFKHFSGPFDLLLHLIKDKKMDIMALDLFELANQYFQYINKHMINLDVVSDYLYMACELLRIKSDLSIPNFDTEEKVDLNNDDERDRIVKRIIEYKRYSELLPSLHKMQLERFSLFSKEEDDWDVFKLTTNDLPEAPLPDYVNPKKLKKAMERVFEKLKIKTITEHKIVIEELSIEDVKAEILEIIKKELDNKYDVSTDLETIFSQIDQKKLSLRYFVTAFVCLLVLVREQKIDLHQREDDDLIYISLVDTSKIVVVQESIEDAIKRQKQDEEELQESIKKIQEERRQAFFKQREEYFKKKYGEYYVSKEDYAKLSPEEKINIRINQRKIDEQEKLNKAKEQNLVDENNQVIDLKNKKPTAKQILYEADLIVQQLEDLINDKQEDYDSEAKLEALHTGLINLDEDGEEIKKDDNESN</sequence>
<keyword evidence="1" id="KW-0159">Chromosome partition</keyword>
<dbReference type="AlphaFoldDB" id="A0AAW6HQQ7"/>
<reference evidence="5" key="1">
    <citation type="submission" date="2021-11" db="EMBL/GenBank/DDBJ databases">
        <title>Description of Mycoplasma bradburyaesp. nov.from sea birds: a tribute to a great mycoplasmologist.</title>
        <authorList>
            <person name="Ramirez A.S."/>
            <person name="Poveda C."/>
            <person name="Suarez-Perez A."/>
            <person name="Rosales R.S."/>
            <person name="Dijkman R."/>
            <person name="Feberwee A."/>
            <person name="Spergser J."/>
            <person name="Szostak M.P."/>
            <person name="Ressel L."/>
            <person name="Calabuig P."/>
            <person name="Catania S."/>
            <person name="Gobbo F."/>
            <person name="Timofte D."/>
            <person name="Poveda J.B."/>
        </authorList>
    </citation>
    <scope>NUCLEOTIDE SEQUENCE</scope>
    <source>
        <strain evidence="5">T264</strain>
    </source>
</reference>
<dbReference type="GO" id="GO:0007059">
    <property type="term" value="P:chromosome segregation"/>
    <property type="evidence" value="ECO:0007669"/>
    <property type="project" value="UniProtKB-KW"/>
</dbReference>
<dbReference type="GO" id="GO:0046654">
    <property type="term" value="P:tetrahydrofolate biosynthetic process"/>
    <property type="evidence" value="ECO:0007669"/>
    <property type="project" value="InterPro"/>
</dbReference>
<dbReference type="EMBL" id="JAJHZP010000013">
    <property type="protein sequence ID" value="MDC4183383.1"/>
    <property type="molecule type" value="Genomic_DNA"/>
</dbReference>